<accession>A0A922MV34</accession>
<comment type="caution">
    <text evidence="2">The sequence shown here is derived from an EMBL/GenBank/DDBJ whole genome shotgun (WGS) entry which is preliminary data.</text>
</comment>
<dbReference type="Proteomes" id="UP000814243">
    <property type="component" value="Unassembled WGS sequence"/>
</dbReference>
<reference evidence="2" key="1">
    <citation type="journal article" date="2021" name="G3 (Bethesda)">
        <title>Genome and transcriptome analysis of the beet armyworm Spodoptera exigua reveals targets for pest control. .</title>
        <authorList>
            <person name="Simon S."/>
            <person name="Breeschoten T."/>
            <person name="Jansen H.J."/>
            <person name="Dirks R.P."/>
            <person name="Schranz M.E."/>
            <person name="Ros V.I.D."/>
        </authorList>
    </citation>
    <scope>NUCLEOTIDE SEQUENCE</scope>
    <source>
        <strain evidence="2">TB_SE_WUR_2020</strain>
    </source>
</reference>
<evidence type="ECO:0000256" key="1">
    <source>
        <dbReference type="SAM" id="MobiDB-lite"/>
    </source>
</evidence>
<feature type="compositionally biased region" description="Basic residues" evidence="1">
    <location>
        <begin position="82"/>
        <end position="97"/>
    </location>
</feature>
<dbReference type="AlphaFoldDB" id="A0A922MV34"/>
<feature type="compositionally biased region" description="Basic and acidic residues" evidence="1">
    <location>
        <begin position="98"/>
        <end position="113"/>
    </location>
</feature>
<dbReference type="EMBL" id="JACEFF010000142">
    <property type="protein sequence ID" value="KAH9643289.1"/>
    <property type="molecule type" value="Genomic_DNA"/>
</dbReference>
<feature type="region of interest" description="Disordered" evidence="1">
    <location>
        <begin position="82"/>
        <end position="113"/>
    </location>
</feature>
<evidence type="ECO:0000313" key="2">
    <source>
        <dbReference type="EMBL" id="KAH9643289.1"/>
    </source>
</evidence>
<sequence length="113" mass="13750">MLYEKEKCKMSEEKINNDFENVMHIENEITGLEDDHIFEDNEEVQTEELNDFKVIKEESQMDNNIEQENSFNMVIEEDKINHKKREAKKKTHRKRKRFEVLHTEADNLDPSHW</sequence>
<organism evidence="2 3">
    <name type="scientific">Spodoptera exigua</name>
    <name type="common">Beet armyworm</name>
    <name type="synonym">Noctua fulgens</name>
    <dbReference type="NCBI Taxonomy" id="7107"/>
    <lineage>
        <taxon>Eukaryota</taxon>
        <taxon>Metazoa</taxon>
        <taxon>Ecdysozoa</taxon>
        <taxon>Arthropoda</taxon>
        <taxon>Hexapoda</taxon>
        <taxon>Insecta</taxon>
        <taxon>Pterygota</taxon>
        <taxon>Neoptera</taxon>
        <taxon>Endopterygota</taxon>
        <taxon>Lepidoptera</taxon>
        <taxon>Glossata</taxon>
        <taxon>Ditrysia</taxon>
        <taxon>Noctuoidea</taxon>
        <taxon>Noctuidae</taxon>
        <taxon>Amphipyrinae</taxon>
        <taxon>Spodoptera</taxon>
    </lineage>
</organism>
<protein>
    <submittedName>
        <fullName evidence="2">Uncharacterized protein</fullName>
    </submittedName>
</protein>
<proteinExistence type="predicted"/>
<evidence type="ECO:0000313" key="3">
    <source>
        <dbReference type="Proteomes" id="UP000814243"/>
    </source>
</evidence>
<gene>
    <name evidence="2" type="ORF">HF086_007687</name>
</gene>
<name>A0A922MV34_SPOEX</name>